<comment type="caution">
    <text evidence="1">The sequence shown here is derived from an EMBL/GenBank/DDBJ whole genome shotgun (WGS) entry which is preliminary data.</text>
</comment>
<proteinExistence type="predicted"/>
<evidence type="ECO:0000313" key="1">
    <source>
        <dbReference type="EMBL" id="KAF8565677.1"/>
    </source>
</evidence>
<reference evidence="1 2" key="1">
    <citation type="submission" date="2019-07" db="EMBL/GenBank/DDBJ databases">
        <title>Annotation for the trematode Paragonimus westermani.</title>
        <authorList>
            <person name="Choi Y.-J."/>
        </authorList>
    </citation>
    <scope>NUCLEOTIDE SEQUENCE [LARGE SCALE GENOMIC DNA]</scope>
    <source>
        <strain evidence="1">180907_Pwestermani</strain>
    </source>
</reference>
<evidence type="ECO:0000313" key="2">
    <source>
        <dbReference type="Proteomes" id="UP000699462"/>
    </source>
</evidence>
<organism evidence="1 2">
    <name type="scientific">Paragonimus westermani</name>
    <dbReference type="NCBI Taxonomy" id="34504"/>
    <lineage>
        <taxon>Eukaryota</taxon>
        <taxon>Metazoa</taxon>
        <taxon>Spiralia</taxon>
        <taxon>Lophotrochozoa</taxon>
        <taxon>Platyhelminthes</taxon>
        <taxon>Trematoda</taxon>
        <taxon>Digenea</taxon>
        <taxon>Plagiorchiida</taxon>
        <taxon>Troglotremata</taxon>
        <taxon>Troglotrematidae</taxon>
        <taxon>Paragonimus</taxon>
    </lineage>
</organism>
<dbReference type="EMBL" id="JTDF01006322">
    <property type="protein sequence ID" value="KAF8565677.1"/>
    <property type="molecule type" value="Genomic_DNA"/>
</dbReference>
<dbReference type="Proteomes" id="UP000699462">
    <property type="component" value="Unassembled WGS sequence"/>
</dbReference>
<protein>
    <submittedName>
        <fullName evidence="1">Uncharacterized protein</fullName>
    </submittedName>
</protein>
<accession>A0A8T0DFZ2</accession>
<sequence length="56" mass="6346">MYWPEQDNANSRLDQTSQGFSVTVVAFLTRWLTNLVSTKTSPDSRKNVVSSHSQET</sequence>
<name>A0A8T0DFZ2_9TREM</name>
<keyword evidence="2" id="KW-1185">Reference proteome</keyword>
<dbReference type="OrthoDB" id="10343042at2759"/>
<dbReference type="AlphaFoldDB" id="A0A8T0DFZ2"/>
<gene>
    <name evidence="1" type="ORF">P879_11405</name>
</gene>